<gene>
    <name evidence="9" type="primary">cas1</name>
    <name evidence="10" type="ordered locus">Igag_0922</name>
</gene>
<dbReference type="GO" id="GO:0016787">
    <property type="term" value="F:hydrolase activity"/>
    <property type="evidence" value="ECO:0007669"/>
    <property type="project" value="UniProtKB-KW"/>
</dbReference>
<dbReference type="InterPro" id="IPR042211">
    <property type="entry name" value="CRISPR-assoc_Cas1_N"/>
</dbReference>
<dbReference type="HOGENOM" id="CLU_052779_0_0_2"/>
<keyword evidence="3 9" id="KW-0255">Endonuclease</keyword>
<dbReference type="AlphaFoldDB" id="E0STX2"/>
<dbReference type="PANTHER" id="PTHR34353:SF2">
    <property type="entry name" value="CRISPR-ASSOCIATED ENDONUCLEASE CAS1 1"/>
    <property type="match status" value="1"/>
</dbReference>
<evidence type="ECO:0000313" key="10">
    <source>
        <dbReference type="EMBL" id="ADM27738.1"/>
    </source>
</evidence>
<protein>
    <recommendedName>
        <fullName evidence="9">CRISPR-associated endonuclease Cas1</fullName>
        <ecNumber evidence="9">3.1.-.-</ecNumber>
    </recommendedName>
</protein>
<feature type="binding site" evidence="9">
    <location>
        <position position="239"/>
    </location>
    <ligand>
        <name>Mn(2+)</name>
        <dbReference type="ChEBI" id="CHEBI:29035"/>
    </ligand>
</feature>
<keyword evidence="7 9" id="KW-0238">DNA-binding</keyword>
<reference evidence="10 11" key="1">
    <citation type="journal article" date="2010" name="Stand. Genomic Sci.">
        <title>Complete genome sequence of Ignisphaera aggregans type strain (AQ1.S1).</title>
        <authorList>
            <person name="Goker M."/>
            <person name="Held B."/>
            <person name="Lapidus A."/>
            <person name="Nolan M."/>
            <person name="Spring S."/>
            <person name="Yasawong M."/>
            <person name="Lucas S."/>
            <person name="Glavina Del Rio T."/>
            <person name="Tice H."/>
            <person name="Cheng J.F."/>
            <person name="Goodwin L."/>
            <person name="Tapia R."/>
            <person name="Pitluck S."/>
            <person name="Liolios K."/>
            <person name="Ivanova N."/>
            <person name="Mavromatis K."/>
            <person name="Mikhailova N."/>
            <person name="Pati A."/>
            <person name="Chen A."/>
            <person name="Palaniappan K."/>
            <person name="Brambilla E."/>
            <person name="Land M."/>
            <person name="Hauser L."/>
            <person name="Chang Y.J."/>
            <person name="Jeffries C.D."/>
            <person name="Brettin T."/>
            <person name="Detter J.C."/>
            <person name="Han C."/>
            <person name="Rohde M."/>
            <person name="Sikorski J."/>
            <person name="Woyke T."/>
            <person name="Bristow J."/>
            <person name="Eisen J.A."/>
            <person name="Markowitz V."/>
            <person name="Hugenholtz P."/>
            <person name="Kyrpides N.C."/>
            <person name="Klenk H.P."/>
        </authorList>
    </citation>
    <scope>NUCLEOTIDE SEQUENCE [LARGE SCALE GENOMIC DNA]</scope>
    <source>
        <strain evidence="11">DSM 17230 / JCM 13409 / AQ1.S1</strain>
    </source>
</reference>
<evidence type="ECO:0000256" key="6">
    <source>
        <dbReference type="ARBA" id="ARBA00023118"/>
    </source>
</evidence>
<dbReference type="Proteomes" id="UP000001304">
    <property type="component" value="Chromosome"/>
</dbReference>
<dbReference type="CDD" id="cd09634">
    <property type="entry name" value="Cas1_I-II-III"/>
    <property type="match status" value="1"/>
</dbReference>
<feature type="binding site" evidence="9">
    <location>
        <position position="160"/>
    </location>
    <ligand>
        <name>Mn(2+)</name>
        <dbReference type="ChEBI" id="CHEBI:29035"/>
    </ligand>
</feature>
<keyword evidence="1 9" id="KW-0540">Nuclease</keyword>
<keyword evidence="2 9" id="KW-0479">Metal-binding</keyword>
<evidence type="ECO:0000313" key="11">
    <source>
        <dbReference type="Proteomes" id="UP000001304"/>
    </source>
</evidence>
<comment type="subunit">
    <text evidence="9">Homodimer, forms a heterotetramer with a Cas2 homodimer.</text>
</comment>
<dbReference type="InterPro" id="IPR050646">
    <property type="entry name" value="Cas1"/>
</dbReference>
<evidence type="ECO:0000256" key="2">
    <source>
        <dbReference type="ARBA" id="ARBA00022723"/>
    </source>
</evidence>
<keyword evidence="4 9" id="KW-0378">Hydrolase</keyword>
<evidence type="ECO:0000256" key="5">
    <source>
        <dbReference type="ARBA" id="ARBA00022842"/>
    </source>
</evidence>
<dbReference type="GO" id="GO:0046872">
    <property type="term" value="F:metal ion binding"/>
    <property type="evidence" value="ECO:0007669"/>
    <property type="project" value="UniProtKB-UniRule"/>
</dbReference>
<dbReference type="GO" id="GO:0003677">
    <property type="term" value="F:DNA binding"/>
    <property type="evidence" value="ECO:0007669"/>
    <property type="project" value="UniProtKB-KW"/>
</dbReference>
<dbReference type="Pfam" id="PF01867">
    <property type="entry name" value="Cas_Cas1"/>
    <property type="match status" value="1"/>
</dbReference>
<dbReference type="GO" id="GO:0043571">
    <property type="term" value="P:maintenance of CRISPR repeat elements"/>
    <property type="evidence" value="ECO:0007669"/>
    <property type="project" value="UniProtKB-UniRule"/>
</dbReference>
<dbReference type="Gene3D" id="1.20.120.920">
    <property type="entry name" value="CRISPR-associated endonuclease Cas1, C-terminal domain"/>
    <property type="match status" value="1"/>
</dbReference>
<dbReference type="GO" id="GO:0051607">
    <property type="term" value="P:defense response to virus"/>
    <property type="evidence" value="ECO:0007669"/>
    <property type="project" value="UniProtKB-UniRule"/>
</dbReference>
<keyword evidence="11" id="KW-1185">Reference proteome</keyword>
<evidence type="ECO:0000256" key="4">
    <source>
        <dbReference type="ARBA" id="ARBA00022801"/>
    </source>
</evidence>
<dbReference type="STRING" id="583356.Igag_0922"/>
<dbReference type="GO" id="GO:0004519">
    <property type="term" value="F:endonuclease activity"/>
    <property type="evidence" value="ECO:0007669"/>
    <property type="project" value="UniProtKB-UniRule"/>
</dbReference>
<feature type="binding site" evidence="9">
    <location>
        <position position="224"/>
    </location>
    <ligand>
        <name>Mn(2+)</name>
        <dbReference type="ChEBI" id="CHEBI:29035"/>
    </ligand>
</feature>
<proteinExistence type="inferred from homology"/>
<evidence type="ECO:0000256" key="3">
    <source>
        <dbReference type="ARBA" id="ARBA00022759"/>
    </source>
</evidence>
<dbReference type="Gene3D" id="3.100.10.20">
    <property type="entry name" value="CRISPR-associated endonuclease Cas1, N-terminal domain"/>
    <property type="match status" value="1"/>
</dbReference>
<dbReference type="HAMAP" id="MF_01470">
    <property type="entry name" value="Cas1"/>
    <property type="match status" value="1"/>
</dbReference>
<dbReference type="EMBL" id="CP002098">
    <property type="protein sequence ID" value="ADM27738.1"/>
    <property type="molecule type" value="Genomic_DNA"/>
</dbReference>
<accession>E0STX2</accession>
<comment type="similarity">
    <text evidence="9">Belongs to the CRISPR-associated endonuclease Cas1 family.</text>
</comment>
<keyword evidence="6 9" id="KW-0051">Antiviral defense</keyword>
<comment type="cofactor">
    <cofactor evidence="9">
        <name>Mg(2+)</name>
        <dbReference type="ChEBI" id="CHEBI:18420"/>
    </cofactor>
    <cofactor evidence="9">
        <name>Mn(2+)</name>
        <dbReference type="ChEBI" id="CHEBI:29035"/>
    </cofactor>
</comment>
<evidence type="ECO:0000256" key="9">
    <source>
        <dbReference type="HAMAP-Rule" id="MF_01470"/>
    </source>
</evidence>
<evidence type="ECO:0000256" key="7">
    <source>
        <dbReference type="ARBA" id="ARBA00023125"/>
    </source>
</evidence>
<dbReference type="KEGG" id="iag:Igag_0922"/>
<comment type="function">
    <text evidence="9">CRISPR (clustered regularly interspaced short palindromic repeat), is an adaptive immune system that provides protection against mobile genetic elements (viruses, transposable elements and conjugative plasmids). CRISPR clusters contain spacers, sequences complementary to antecedent mobile elements, and target invading nucleic acids. CRISPR clusters are transcribed and processed into CRISPR RNA (crRNA). Acts as a dsDNA endonuclease. Involved in the integration of spacer DNA into the CRISPR cassette.</text>
</comment>
<sequence>MKTIFIAEPGSRLYCRRGGVYIATRDGRKIAITPDVDQIIIASSRVGISAKAIRYLAREGIDVVILDVNGYPIARLYMPYINKTVATRVGQYEKILSGLGIEIAKELIYSKIMNQAQLLKYLAKSSREEWLRDLGYEVEAIATDLYSAKDLDRDRIMGFEAHASRKYWQAIASLIPENLGFRGRDPDSLDPFNMALNYGYGILYSVCEKALVLAGLDPYLGVLHVAKSGRPSLTLDFVEMFRPIAIDKPLVIESKRLKIDVVGNRLDYESRKRIAEIVLSNLSAKYRCSKIDRSMSLEEHIRREAWDLAKFFREGSVYKGFRVYL</sequence>
<keyword evidence="5 9" id="KW-0460">Magnesium</keyword>
<dbReference type="EC" id="3.1.-.-" evidence="9"/>
<name>E0STX2_IGNAA</name>
<organism evidence="10 11">
    <name type="scientific">Ignisphaera aggregans (strain DSM 17230 / JCM 13409 / AQ1.S1)</name>
    <dbReference type="NCBI Taxonomy" id="583356"/>
    <lineage>
        <taxon>Archaea</taxon>
        <taxon>Thermoproteota</taxon>
        <taxon>Thermoprotei</taxon>
        <taxon>Desulfurococcales</taxon>
        <taxon>Desulfurococcaceae</taxon>
        <taxon>Ignisphaera</taxon>
    </lineage>
</organism>
<evidence type="ECO:0000256" key="1">
    <source>
        <dbReference type="ARBA" id="ARBA00022722"/>
    </source>
</evidence>
<keyword evidence="8 9" id="KW-0464">Manganese</keyword>
<dbReference type="InterPro" id="IPR042206">
    <property type="entry name" value="CRISPR-assoc_Cas1_C"/>
</dbReference>
<dbReference type="NCBIfam" id="TIGR00287">
    <property type="entry name" value="cas1"/>
    <property type="match status" value="1"/>
</dbReference>
<dbReference type="InterPro" id="IPR002729">
    <property type="entry name" value="CRISPR-assoc_Cas1"/>
</dbReference>
<evidence type="ECO:0000256" key="8">
    <source>
        <dbReference type="ARBA" id="ARBA00023211"/>
    </source>
</evidence>
<dbReference type="PANTHER" id="PTHR34353">
    <property type="entry name" value="CRISPR-ASSOCIATED ENDONUCLEASE CAS1 1"/>
    <property type="match status" value="1"/>
</dbReference>